<proteinExistence type="predicted"/>
<feature type="compositionally biased region" description="Basic and acidic residues" evidence="3">
    <location>
        <begin position="1"/>
        <end position="12"/>
    </location>
</feature>
<evidence type="ECO:0000256" key="1">
    <source>
        <dbReference type="ARBA" id="ARBA00023054"/>
    </source>
</evidence>
<organism evidence="4 5">
    <name type="scientific">Parambassis ranga</name>
    <name type="common">Indian glassy fish</name>
    <dbReference type="NCBI Taxonomy" id="210632"/>
    <lineage>
        <taxon>Eukaryota</taxon>
        <taxon>Metazoa</taxon>
        <taxon>Chordata</taxon>
        <taxon>Craniata</taxon>
        <taxon>Vertebrata</taxon>
        <taxon>Euteleostomi</taxon>
        <taxon>Actinopterygii</taxon>
        <taxon>Neopterygii</taxon>
        <taxon>Teleostei</taxon>
        <taxon>Neoteleostei</taxon>
        <taxon>Acanthomorphata</taxon>
        <taxon>Ovalentaria</taxon>
        <taxon>Ambassidae</taxon>
        <taxon>Parambassis</taxon>
    </lineage>
</organism>
<dbReference type="GO" id="GO:0005737">
    <property type="term" value="C:cytoplasm"/>
    <property type="evidence" value="ECO:0007669"/>
    <property type="project" value="UniProtKB-ARBA"/>
</dbReference>
<evidence type="ECO:0000256" key="3">
    <source>
        <dbReference type="SAM" id="MobiDB-lite"/>
    </source>
</evidence>
<protein>
    <submittedName>
        <fullName evidence="5">TNFAIP3-interacting protein 1-like</fullName>
    </submittedName>
</protein>
<gene>
    <name evidence="5" type="primary">LOC114453620</name>
</gene>
<dbReference type="GeneID" id="114453620"/>
<feature type="region of interest" description="Disordered" evidence="3">
    <location>
        <begin position="1"/>
        <end position="24"/>
    </location>
</feature>
<accession>A0A6P7KLY2</accession>
<name>A0A6P7KLY2_9TELE</name>
<dbReference type="Gene3D" id="1.20.5.990">
    <property type="entry name" value="Nemo cc2-lz domain - 1d5 darpin complex"/>
    <property type="match status" value="1"/>
</dbReference>
<dbReference type="GO" id="GO:0071222">
    <property type="term" value="P:cellular response to lipopolysaccharide"/>
    <property type="evidence" value="ECO:0007669"/>
    <property type="project" value="TreeGrafter"/>
</dbReference>
<keyword evidence="1 2" id="KW-0175">Coiled coil</keyword>
<dbReference type="PANTHER" id="PTHR31882">
    <property type="entry name" value="TNFAIP3-INTERACTING PROTEIN COILED COIL FAMILY MEMBER"/>
    <property type="match status" value="1"/>
</dbReference>
<evidence type="ECO:0000256" key="2">
    <source>
        <dbReference type="SAM" id="Coils"/>
    </source>
</evidence>
<dbReference type="RefSeq" id="XP_028289377.1">
    <property type="nucleotide sequence ID" value="XM_028433576.1"/>
</dbReference>
<dbReference type="PANTHER" id="PTHR31882:SF2">
    <property type="entry name" value="TNFAIP3-INTERACTING PROTEIN 3"/>
    <property type="match status" value="1"/>
</dbReference>
<dbReference type="GO" id="GO:0006357">
    <property type="term" value="P:regulation of transcription by RNA polymerase II"/>
    <property type="evidence" value="ECO:0007669"/>
    <property type="project" value="TreeGrafter"/>
</dbReference>
<dbReference type="Proteomes" id="UP000515145">
    <property type="component" value="Chromosome 20"/>
</dbReference>
<evidence type="ECO:0000313" key="5">
    <source>
        <dbReference type="RefSeq" id="XP_028289377.1"/>
    </source>
</evidence>
<dbReference type="OrthoDB" id="5969558at2759"/>
<dbReference type="AlphaFoldDB" id="A0A6P7KLY2"/>
<dbReference type="GO" id="GO:0043122">
    <property type="term" value="P:regulation of canonical NF-kappaB signal transduction"/>
    <property type="evidence" value="ECO:0007669"/>
    <property type="project" value="UniProtKB-ARBA"/>
</dbReference>
<dbReference type="InParanoid" id="A0A6P7KLY2"/>
<sequence>MSLHKNSADRPPVDTPRPSETVNTTYKRRLYPSLPITDRYEFCLPVGSAREKRPPAPEFHPKCLLEDTESEVPPPSSDAMMRAQIHILEEQKKELLIINEKWAKEYRTMEQYYKEKVQALRAAQLQEEETCEEGEKRLTLYKKVKFKTVNDKENAQTAEGGATSDLLRAEREATELRLQNGTLTRRGQHQHEEIKRLNKALEEALQPLSASGETLHDVWKHQAEVYKEDFVRERRDREKLKDKYLELEKKFRKAHNELSVLRSQVSWTRQQQPSPLHCACTHRAKSPNLEDGQITQKHMLLQRRYTLNSKH</sequence>
<feature type="coiled-coil region" evidence="2">
    <location>
        <begin position="223"/>
        <end position="264"/>
    </location>
</feature>
<keyword evidence="4" id="KW-1185">Reference proteome</keyword>
<reference evidence="5" key="1">
    <citation type="submission" date="2025-08" db="UniProtKB">
        <authorList>
            <consortium name="RefSeq"/>
        </authorList>
    </citation>
    <scope>IDENTIFICATION</scope>
</reference>
<evidence type="ECO:0000313" key="4">
    <source>
        <dbReference type="Proteomes" id="UP000515145"/>
    </source>
</evidence>